<dbReference type="InterPro" id="IPR000467">
    <property type="entry name" value="G_patch_dom"/>
</dbReference>
<dbReference type="PANTHER" id="PTHR23329:SF1">
    <property type="entry name" value="TUFTELIN-INTERACTING PROTEIN 11"/>
    <property type="match status" value="1"/>
</dbReference>
<dbReference type="GO" id="GO:0071008">
    <property type="term" value="C:U2-type post-mRNA release spliceosomal complex"/>
    <property type="evidence" value="ECO:0007669"/>
    <property type="project" value="TreeGrafter"/>
</dbReference>
<dbReference type="GO" id="GO:0003676">
    <property type="term" value="F:nucleic acid binding"/>
    <property type="evidence" value="ECO:0007669"/>
    <property type="project" value="InterPro"/>
</dbReference>
<proteinExistence type="predicted"/>
<dbReference type="InterPro" id="IPR045211">
    <property type="entry name" value="TFP11/STIP/Ntr1"/>
</dbReference>
<evidence type="ECO:0000256" key="1">
    <source>
        <dbReference type="SAM" id="MobiDB-lite"/>
    </source>
</evidence>
<dbReference type="PANTHER" id="PTHR23329">
    <property type="entry name" value="TUFTELIN-INTERACTING PROTEIN 11-RELATED"/>
    <property type="match status" value="1"/>
</dbReference>
<feature type="region of interest" description="Disordered" evidence="1">
    <location>
        <begin position="180"/>
        <end position="202"/>
    </location>
</feature>
<dbReference type="InterPro" id="IPR022159">
    <property type="entry name" value="STIP/TFIP11_N"/>
</dbReference>
<evidence type="ECO:0000313" key="3">
    <source>
        <dbReference type="EMBL" id="NDJ95744.1"/>
    </source>
</evidence>
<reference evidence="3" key="1">
    <citation type="submission" date="2018-11" db="EMBL/GenBank/DDBJ databases">
        <title>Myxobolus squamalis genome and transcriptome.</title>
        <authorList>
            <person name="Yahalomi D."/>
            <person name="Atkinson S.D."/>
            <person name="Neuhof M."/>
            <person name="Chang E.S."/>
            <person name="Philippe H."/>
            <person name="Cartwright P."/>
            <person name="Bartholomew J.L."/>
            <person name="Huchon D."/>
        </authorList>
    </citation>
    <scope>NUCLEOTIDE SEQUENCE</scope>
    <source>
        <strain evidence="3">71B08</strain>
        <tissue evidence="3">Whole</tissue>
    </source>
</reference>
<dbReference type="PROSITE" id="PS50174">
    <property type="entry name" value="G_PATCH"/>
    <property type="match status" value="2"/>
</dbReference>
<name>A0A6B2FVL1_MYXSQ</name>
<evidence type="ECO:0000259" key="2">
    <source>
        <dbReference type="PROSITE" id="PS50174"/>
    </source>
</evidence>
<sequence>MEEYDDLEISDRDLDEAFNIGNSRKKMTKEQQIYGIWAEESAESKPKKYNNFVNFSKKSDSMHRIDKINPNPSLGDFGSYDKHINESALKMLGKMGLKQGQGLGKHGLGISTPDQRIRKHKNAQSEEEFGSWERHTMGFGSKILEKMGFKQGQGLGKHGLGITEPVKAVPRQGRATLGAYGNEKPDPLQNIESKEQEPSIGTKIKNDSKIQSWKKSGKFDQNYIKKTFAQLLNETQKKSLLFPEQSVKVVDMTGSETRVSFGYDSIQHGGQIADVAKHKNFDLPELYHNLLILVETTENSLKSNMKKVNIKKEMALTFRREFDSLTSSANVIISAINDFSHLLQMMQKY</sequence>
<dbReference type="Pfam" id="PF01585">
    <property type="entry name" value="G-patch"/>
    <property type="match status" value="2"/>
</dbReference>
<dbReference type="GO" id="GO:0000390">
    <property type="term" value="P:spliceosomal complex disassembly"/>
    <property type="evidence" value="ECO:0007669"/>
    <property type="project" value="InterPro"/>
</dbReference>
<accession>A0A6B2FVL1</accession>
<feature type="domain" description="G-patch" evidence="2">
    <location>
        <begin position="84"/>
        <end position="113"/>
    </location>
</feature>
<dbReference type="EMBL" id="GHBR01000145">
    <property type="protein sequence ID" value="NDJ95744.1"/>
    <property type="molecule type" value="Transcribed_RNA"/>
</dbReference>
<protein>
    <submittedName>
        <fullName evidence="3">Tuftelin-interacting protein 11 (Trinotate prediction)</fullName>
    </submittedName>
</protein>
<dbReference type="Pfam" id="PF12457">
    <property type="entry name" value="TIP_N"/>
    <property type="match status" value="1"/>
</dbReference>
<feature type="domain" description="G-patch" evidence="2">
    <location>
        <begin position="136"/>
        <end position="182"/>
    </location>
</feature>
<dbReference type="AlphaFoldDB" id="A0A6B2FVL1"/>
<organism evidence="3">
    <name type="scientific">Myxobolus squamalis</name>
    <name type="common">Myxosporean</name>
    <dbReference type="NCBI Taxonomy" id="59785"/>
    <lineage>
        <taxon>Eukaryota</taxon>
        <taxon>Metazoa</taxon>
        <taxon>Cnidaria</taxon>
        <taxon>Myxozoa</taxon>
        <taxon>Myxosporea</taxon>
        <taxon>Bivalvulida</taxon>
        <taxon>Platysporina</taxon>
        <taxon>Myxobolidae</taxon>
        <taxon>Myxobolus</taxon>
    </lineage>
</organism>
<dbReference type="SMART" id="SM00443">
    <property type="entry name" value="G_patch"/>
    <property type="match status" value="2"/>
</dbReference>